<comment type="caution">
    <text evidence="1">The sequence shown here is derived from an EMBL/GenBank/DDBJ whole genome shotgun (WGS) entry which is preliminary data.</text>
</comment>
<evidence type="ECO:0000313" key="2">
    <source>
        <dbReference type="Proteomes" id="UP000236291"/>
    </source>
</evidence>
<organism evidence="1 2">
    <name type="scientific">Trifolium pratense</name>
    <name type="common">Red clover</name>
    <dbReference type="NCBI Taxonomy" id="57577"/>
    <lineage>
        <taxon>Eukaryota</taxon>
        <taxon>Viridiplantae</taxon>
        <taxon>Streptophyta</taxon>
        <taxon>Embryophyta</taxon>
        <taxon>Tracheophyta</taxon>
        <taxon>Spermatophyta</taxon>
        <taxon>Magnoliopsida</taxon>
        <taxon>eudicotyledons</taxon>
        <taxon>Gunneridae</taxon>
        <taxon>Pentapetalae</taxon>
        <taxon>rosids</taxon>
        <taxon>fabids</taxon>
        <taxon>Fabales</taxon>
        <taxon>Fabaceae</taxon>
        <taxon>Papilionoideae</taxon>
        <taxon>50 kb inversion clade</taxon>
        <taxon>NPAAA clade</taxon>
        <taxon>Hologalegina</taxon>
        <taxon>IRL clade</taxon>
        <taxon>Trifolieae</taxon>
        <taxon>Trifolium</taxon>
    </lineage>
</organism>
<reference evidence="1 2" key="1">
    <citation type="journal article" date="2014" name="Am. J. Bot.">
        <title>Genome assembly and annotation for red clover (Trifolium pratense; Fabaceae).</title>
        <authorList>
            <person name="Istvanek J."/>
            <person name="Jaros M."/>
            <person name="Krenek A."/>
            <person name="Repkova J."/>
        </authorList>
    </citation>
    <scope>NUCLEOTIDE SEQUENCE [LARGE SCALE GENOMIC DNA]</scope>
    <source>
        <strain evidence="2">cv. Tatra</strain>
        <tissue evidence="1">Young leaves</tissue>
    </source>
</reference>
<dbReference type="Proteomes" id="UP000236291">
    <property type="component" value="Unassembled WGS sequence"/>
</dbReference>
<sequence length="128" mass="14087">MARNLGKISRKQYLGDPINGNRIFIDDIPSYDSSNHGVADFDRAVGGKQKEVVKKPLIMWHCQIKYLFATGSSLYPALAALANAASSSTNRVTGLLKEEDGDGNDDNNDRMMIMMIGGFNMTIMKRGN</sequence>
<protein>
    <submittedName>
        <fullName evidence="1">Uncharacterized protein</fullName>
    </submittedName>
</protein>
<name>A0A2K3K8Y6_TRIPR</name>
<dbReference type="EMBL" id="ASHM01088480">
    <property type="protein sequence ID" value="PNX62757.1"/>
    <property type="molecule type" value="Genomic_DNA"/>
</dbReference>
<dbReference type="AlphaFoldDB" id="A0A2K3K8Y6"/>
<evidence type="ECO:0000313" key="1">
    <source>
        <dbReference type="EMBL" id="PNX62757.1"/>
    </source>
</evidence>
<accession>A0A2K3K8Y6</accession>
<gene>
    <name evidence="1" type="ORF">L195_g053149</name>
</gene>
<reference evidence="1 2" key="2">
    <citation type="journal article" date="2017" name="Front. Plant Sci.">
        <title>Gene Classification and Mining of Molecular Markers Useful in Red Clover (Trifolium pratense) Breeding.</title>
        <authorList>
            <person name="Istvanek J."/>
            <person name="Dluhosova J."/>
            <person name="Dluhos P."/>
            <person name="Patkova L."/>
            <person name="Nedelnik J."/>
            <person name="Repkova J."/>
        </authorList>
    </citation>
    <scope>NUCLEOTIDE SEQUENCE [LARGE SCALE GENOMIC DNA]</scope>
    <source>
        <strain evidence="2">cv. Tatra</strain>
        <tissue evidence="1">Young leaves</tissue>
    </source>
</reference>
<proteinExistence type="predicted"/>